<name>A0AAE9FPV7_9CAUD</name>
<keyword evidence="2" id="KW-1185">Reference proteome</keyword>
<dbReference type="Proteomes" id="UP000829068">
    <property type="component" value="Segment"/>
</dbReference>
<evidence type="ECO:0000313" key="2">
    <source>
        <dbReference type="Proteomes" id="UP000829068"/>
    </source>
</evidence>
<proteinExistence type="predicted"/>
<reference evidence="1 2" key="1">
    <citation type="journal article" date="2022" name="Arch. Virol.">
        <title>Two novel Erwinia amylovora bacteriophages, Loshitsa2 and Micant, isolated in Belarus.</title>
        <authorList>
            <person name="Besarab N.V."/>
            <person name="Letarov A.V."/>
            <person name="Kulikov E.E."/>
            <person name="Babenko V.V."/>
            <person name="Belalov I.S."/>
            <person name="Lagonenko A.L."/>
            <person name="Golomidova A.K."/>
            <person name="Evtushenkov A.N."/>
        </authorList>
    </citation>
    <scope>NUCLEOTIDE SEQUENCE [LARGE SCALE GENOMIC DNA]</scope>
</reference>
<protein>
    <submittedName>
        <fullName evidence="1">Uncharacterized protein</fullName>
    </submittedName>
</protein>
<evidence type="ECO:0000313" key="1">
    <source>
        <dbReference type="EMBL" id="UNA01091.1"/>
    </source>
</evidence>
<dbReference type="EMBL" id="OM513679">
    <property type="protein sequence ID" value="UNA01091.1"/>
    <property type="molecule type" value="Genomic_DNA"/>
</dbReference>
<sequence>MIKSKRRINKAMLVANVIAYRSEPFYNSFAFYSIKHDDFLAVPASTVAEGWRGYGWMVNEAGKGGRWSDKERMVRMGYKRVSH</sequence>
<organism evidence="1 2">
    <name type="scientific">Erwinia phage Micant</name>
    <dbReference type="NCBI Taxonomy" id="2923255"/>
    <lineage>
        <taxon>Viruses</taxon>
        <taxon>Duplodnaviria</taxon>
        <taxon>Heunggongvirae</taxon>
        <taxon>Uroviricota</taxon>
        <taxon>Caudoviricetes</taxon>
        <taxon>Autographivirales</taxon>
        <taxon>Autoscriptoviridae</taxon>
        <taxon>Slopekvirinae</taxon>
        <taxon>Micantvirus</taxon>
        <taxon>Micantvirus micant</taxon>
    </lineage>
</organism>
<gene>
    <name evidence="1" type="ORF">Micant_00014</name>
</gene>
<accession>A0AAE9FPV7</accession>